<feature type="domain" description="GRIP" evidence="12">
    <location>
        <begin position="756"/>
        <end position="805"/>
    </location>
</feature>
<dbReference type="InterPro" id="IPR000237">
    <property type="entry name" value="GRIP_dom"/>
</dbReference>
<evidence type="ECO:0000313" key="14">
    <source>
        <dbReference type="Proteomes" id="UP000886611"/>
    </source>
</evidence>
<dbReference type="GO" id="GO:0005794">
    <property type="term" value="C:Golgi apparatus"/>
    <property type="evidence" value="ECO:0007669"/>
    <property type="project" value="TreeGrafter"/>
</dbReference>
<dbReference type="HAMAP" id="MF_00374">
    <property type="entry name" value="Ribosomal_uL29"/>
    <property type="match status" value="1"/>
</dbReference>
<proteinExistence type="inferred from homology"/>
<evidence type="ECO:0000256" key="4">
    <source>
        <dbReference type="ARBA" id="ARBA00023054"/>
    </source>
</evidence>
<dbReference type="SUPFAM" id="SSF57756">
    <property type="entry name" value="Retrovirus zinc finger-like domains"/>
    <property type="match status" value="1"/>
</dbReference>
<dbReference type="Pfam" id="PF00098">
    <property type="entry name" value="zf-CCHC"/>
    <property type="match status" value="1"/>
</dbReference>
<keyword evidence="14" id="KW-1185">Reference proteome</keyword>
<dbReference type="Gene3D" id="6.10.250.3450">
    <property type="match status" value="1"/>
</dbReference>
<evidence type="ECO:0000256" key="3">
    <source>
        <dbReference type="ARBA" id="ARBA00022980"/>
    </source>
</evidence>
<dbReference type="FunFam" id="1.10.287.310:FF:000002">
    <property type="entry name" value="60S ribosomal protein L35"/>
    <property type="match status" value="1"/>
</dbReference>
<keyword evidence="8" id="KW-0479">Metal-binding</keyword>
<evidence type="ECO:0000256" key="5">
    <source>
        <dbReference type="ARBA" id="ARBA00023274"/>
    </source>
</evidence>
<dbReference type="Gene3D" id="1.10.287.1490">
    <property type="match status" value="1"/>
</dbReference>
<comment type="caution">
    <text evidence="13">The sequence shown here is derived from an EMBL/GenBank/DDBJ whole genome shotgun (WGS) entry which is preliminary data.</text>
</comment>
<dbReference type="NCBIfam" id="TIGR00012">
    <property type="entry name" value="L29"/>
    <property type="match status" value="1"/>
</dbReference>
<feature type="non-terminal residue" evidence="13">
    <location>
        <position position="1"/>
    </location>
</feature>
<keyword evidence="5" id="KW-0687">Ribonucleoprotein</keyword>
<dbReference type="FunFam" id="6.10.250.3450:FF:000001">
    <property type="entry name" value="60S ribosomal protein L35"/>
    <property type="match status" value="1"/>
</dbReference>
<dbReference type="Pfam" id="PF01465">
    <property type="entry name" value="GRIP"/>
    <property type="match status" value="1"/>
</dbReference>
<dbReference type="PANTHER" id="PTHR23157:SF24">
    <property type="entry name" value="GOLGIN SUBFAMILY A MEMBER 1"/>
    <property type="match status" value="1"/>
</dbReference>
<feature type="coiled-coil region" evidence="9">
    <location>
        <begin position="75"/>
        <end position="240"/>
    </location>
</feature>
<dbReference type="GO" id="GO:0005840">
    <property type="term" value="C:ribosome"/>
    <property type="evidence" value="ECO:0007669"/>
    <property type="project" value="UniProtKB-KW"/>
</dbReference>
<protein>
    <recommendedName>
        <fullName evidence="6">Large ribosomal subunit protein uL29</fullName>
    </recommendedName>
    <alternativeName>
        <fullName evidence="7">60S ribosomal protein L35</fullName>
    </alternativeName>
</protein>
<dbReference type="InterPro" id="IPR036875">
    <property type="entry name" value="Znf_CCHC_sf"/>
</dbReference>
<dbReference type="SUPFAM" id="SSF46561">
    <property type="entry name" value="Ribosomal protein L29 (L29p)"/>
    <property type="match status" value="1"/>
</dbReference>
<dbReference type="Gene3D" id="1.10.287.310">
    <property type="match status" value="1"/>
</dbReference>
<feature type="coiled-coil region" evidence="9">
    <location>
        <begin position="347"/>
        <end position="459"/>
    </location>
</feature>
<dbReference type="SMART" id="SM00343">
    <property type="entry name" value="ZnF_C2HC"/>
    <property type="match status" value="1"/>
</dbReference>
<dbReference type="AlphaFoldDB" id="A0A8X8BY13"/>
<dbReference type="Pfam" id="PF00831">
    <property type="entry name" value="Ribosomal_L29"/>
    <property type="match status" value="1"/>
</dbReference>
<feature type="coiled-coil region" evidence="9">
    <location>
        <begin position="493"/>
        <end position="722"/>
    </location>
</feature>
<evidence type="ECO:0000259" key="12">
    <source>
        <dbReference type="PROSITE" id="PS50913"/>
    </source>
</evidence>
<dbReference type="Proteomes" id="UP000886611">
    <property type="component" value="Unassembled WGS sequence"/>
</dbReference>
<evidence type="ECO:0000256" key="8">
    <source>
        <dbReference type="PROSITE-ProRule" id="PRU00047"/>
    </source>
</evidence>
<evidence type="ECO:0000256" key="10">
    <source>
        <dbReference type="SAM" id="MobiDB-lite"/>
    </source>
</evidence>
<reference evidence="13 14" key="1">
    <citation type="journal article" date="2021" name="Cell">
        <title>Tracing the genetic footprints of vertebrate landing in non-teleost ray-finned fishes.</title>
        <authorList>
            <person name="Bi X."/>
            <person name="Wang K."/>
            <person name="Yang L."/>
            <person name="Pan H."/>
            <person name="Jiang H."/>
            <person name="Wei Q."/>
            <person name="Fang M."/>
            <person name="Yu H."/>
            <person name="Zhu C."/>
            <person name="Cai Y."/>
            <person name="He Y."/>
            <person name="Gan X."/>
            <person name="Zeng H."/>
            <person name="Yu D."/>
            <person name="Zhu Y."/>
            <person name="Jiang H."/>
            <person name="Qiu Q."/>
            <person name="Yang H."/>
            <person name="Zhang Y.E."/>
            <person name="Wang W."/>
            <person name="Zhu M."/>
            <person name="He S."/>
            <person name="Zhang G."/>
        </authorList>
    </citation>
    <scope>NUCLEOTIDE SEQUENCE [LARGE SCALE GENOMIC DNA]</scope>
    <source>
        <strain evidence="13">Bchr_013</strain>
    </source>
</reference>
<dbReference type="InterPro" id="IPR001854">
    <property type="entry name" value="Ribosomal_uL29"/>
</dbReference>
<evidence type="ECO:0000256" key="6">
    <source>
        <dbReference type="ARBA" id="ARBA00035204"/>
    </source>
</evidence>
<dbReference type="SMART" id="SM00755">
    <property type="entry name" value="Grip"/>
    <property type="match status" value="1"/>
</dbReference>
<dbReference type="GO" id="GO:0003676">
    <property type="term" value="F:nucleic acid binding"/>
    <property type="evidence" value="ECO:0007669"/>
    <property type="project" value="InterPro"/>
</dbReference>
<dbReference type="PROSITE" id="PS00579">
    <property type="entry name" value="RIBOSOMAL_L29"/>
    <property type="match status" value="1"/>
</dbReference>
<dbReference type="GO" id="GO:0003735">
    <property type="term" value="F:structural constituent of ribosome"/>
    <property type="evidence" value="ECO:0007669"/>
    <property type="project" value="InterPro"/>
</dbReference>
<accession>A0A8X8BY13</accession>
<evidence type="ECO:0000256" key="1">
    <source>
        <dbReference type="ARBA" id="ARBA00009254"/>
    </source>
</evidence>
<dbReference type="InterPro" id="IPR036049">
    <property type="entry name" value="Ribosomal_uL29_sf"/>
</dbReference>
<evidence type="ECO:0000256" key="7">
    <source>
        <dbReference type="ARBA" id="ARBA00035334"/>
    </source>
</evidence>
<comment type="similarity">
    <text evidence="1">Belongs to the universal ribosomal protein uL29 family.</text>
</comment>
<evidence type="ECO:0000313" key="13">
    <source>
        <dbReference type="EMBL" id="KAG2469906.1"/>
    </source>
</evidence>
<comment type="subunit">
    <text evidence="2">Component of the large ribosomal subunit.</text>
</comment>
<dbReference type="PROSITE" id="PS50158">
    <property type="entry name" value="ZF_CCHC"/>
    <property type="match status" value="1"/>
</dbReference>
<keyword evidence="8" id="KW-0862">Zinc</keyword>
<feature type="domain" description="CCHC-type" evidence="11">
    <location>
        <begin position="38"/>
        <end position="54"/>
    </location>
</feature>
<organism evidence="13 14">
    <name type="scientific">Polypterus senegalus</name>
    <name type="common">Senegal bichir</name>
    <dbReference type="NCBI Taxonomy" id="55291"/>
    <lineage>
        <taxon>Eukaryota</taxon>
        <taxon>Metazoa</taxon>
        <taxon>Chordata</taxon>
        <taxon>Craniata</taxon>
        <taxon>Vertebrata</taxon>
        <taxon>Euteleostomi</taxon>
        <taxon>Actinopterygii</taxon>
        <taxon>Polypteriformes</taxon>
        <taxon>Polypteridae</taxon>
        <taxon>Polypterus</taxon>
    </lineage>
</organism>
<dbReference type="InterPro" id="IPR001878">
    <property type="entry name" value="Znf_CCHC"/>
</dbReference>
<name>A0A8X8BY13_POLSE</name>
<feature type="non-terminal residue" evidence="13">
    <location>
        <position position="931"/>
    </location>
</feature>
<evidence type="ECO:0000259" key="11">
    <source>
        <dbReference type="PROSITE" id="PS50158"/>
    </source>
</evidence>
<dbReference type="InterPro" id="IPR051952">
    <property type="entry name" value="Golgi-autophagy_related"/>
</dbReference>
<evidence type="ECO:0000256" key="9">
    <source>
        <dbReference type="SAM" id="Coils"/>
    </source>
</evidence>
<evidence type="ECO:0000256" key="2">
    <source>
        <dbReference type="ARBA" id="ARBA00011133"/>
    </source>
</evidence>
<dbReference type="PROSITE" id="PS50913">
    <property type="entry name" value="GRIP"/>
    <property type="match status" value="1"/>
</dbReference>
<dbReference type="CDD" id="cd00427">
    <property type="entry name" value="Ribosomal_L29_HIP"/>
    <property type="match status" value="1"/>
</dbReference>
<dbReference type="EMBL" id="JAATIS010000147">
    <property type="protein sequence ID" value="KAG2469906.1"/>
    <property type="molecule type" value="Genomic_DNA"/>
</dbReference>
<keyword evidence="3" id="KW-0689">Ribosomal protein</keyword>
<dbReference type="InterPro" id="IPR018254">
    <property type="entry name" value="Ribosomal_uL29_CS"/>
</dbReference>
<keyword evidence="8" id="KW-0863">Zinc-finger</keyword>
<feature type="region of interest" description="Disordered" evidence="10">
    <location>
        <begin position="1"/>
        <end position="26"/>
    </location>
</feature>
<dbReference type="GO" id="GO:1990904">
    <property type="term" value="C:ribonucleoprotein complex"/>
    <property type="evidence" value="ECO:0007669"/>
    <property type="project" value="UniProtKB-KW"/>
</dbReference>
<keyword evidence="4 9" id="KW-0175">Coiled coil</keyword>
<feature type="coiled-coil region" evidence="9">
    <location>
        <begin position="284"/>
        <end position="311"/>
    </location>
</feature>
<dbReference type="GO" id="GO:0008270">
    <property type="term" value="F:zinc ion binding"/>
    <property type="evidence" value="ECO:0007669"/>
    <property type="project" value="UniProtKB-KW"/>
</dbReference>
<dbReference type="PANTHER" id="PTHR23157">
    <property type="entry name" value="GRIP AND COILED-COIL DOMAIN-CONTAINING PROTEIN 1"/>
    <property type="match status" value="1"/>
</dbReference>
<gene>
    <name evidence="13" type="primary">Golga1</name>
    <name evidence="13" type="ORF">GTO96_0022364</name>
</gene>
<sequence length="931" mass="107537">MRRLFLGRQRQQRARNRGHYRARRRGRRRGYFGNGADRRCFRCDQLGHLARECRLSPAHSMEIGLAEASDGSSSRDDLSSQLLRKDEKIRKLEAKLAATVRKLQEQNEAYQGNYAKMAEAKALALEKKDQEWRQKFADLQQENEMLSARLNNMKEQSLSLFQKRDDIDELEGFQQQELAKLKHMLLRKEEVLTQKENELSKHIKDLNEARVELKTTSEKLSHVEEKHRELKSLHLQLQQERLARHGESEERIDIHQKGRSIGMCNSAFLDKSSVASSAKAQNASSILEKTLTALQAEHEALKLEHEQHKQKTAVTVEEKDKIVGLLQVKVSSLEKRIEGNLSEDEHLQELLKEKSFLEQKLEESRQELLETKTSHSEINSILEAQLSKLNSKVAELQTLLKYKDESAQSFKDKSQSQINELEQALQDVSDKLKASQDQVNEKESEIKKLTTDAEDKNNKFQQQIAACRHQSAEKISRLEAQITVLETAKEFDKTAAQHKVSQLQQENDDLQERIAESEHSLNRLESDLKSIKVELSSKETVSTEIAKALEEMRKQREDLQLQVVDLTTALTQKEELLSSKSAQLNSREEEINNLKEDLNAAQVQLTHLQTETEKLKSAMTEKQKESENHLSKLKEEVQSQSEQREVCERRVVDLEAEVQMLNGQLHPPGAEHNGPASGDAIAQLQKCIKELEQQNLEKNKTIKQLQQRLVELKKTFQKELKIKHEVDCPEVKERLCSEPPMLVSTSTTVTNNSDLNDSREINFEYLKHVVLKFMSAREAEAYQLIKAVSVLLNFTREEEDMLKETLDYKAKIKARDLRGKKKEELLKQLDDLKIELSQLRVAKVTGGAASKLSKIRVVRKSIARVLTVINQTQKENLRKFYKGKKYKPLDLRPKKTRAMRRRLTKYEAGLRTRKQQRKERLYSIRKFAVKA</sequence>
<dbReference type="GO" id="GO:0006412">
    <property type="term" value="P:translation"/>
    <property type="evidence" value="ECO:0007669"/>
    <property type="project" value="InterPro"/>
</dbReference>
<dbReference type="Gene3D" id="1.10.287.2610">
    <property type="match status" value="1"/>
</dbReference>